<feature type="chain" id="PRO_5020710418" description="Surface layer protein A domain-containing protein" evidence="1">
    <location>
        <begin position="25"/>
        <end position="181"/>
    </location>
</feature>
<dbReference type="RefSeq" id="WP_133432742.1">
    <property type="nucleotide sequence ID" value="NZ_SCWA01000024.1"/>
</dbReference>
<feature type="signal peptide" evidence="1">
    <location>
        <begin position="1"/>
        <end position="24"/>
    </location>
</feature>
<evidence type="ECO:0000256" key="1">
    <source>
        <dbReference type="SAM" id="SignalP"/>
    </source>
</evidence>
<protein>
    <recommendedName>
        <fullName evidence="4">Surface layer protein A domain-containing protein</fullName>
    </recommendedName>
</protein>
<dbReference type="EMBL" id="SCWA01000024">
    <property type="protein sequence ID" value="TDL93447.1"/>
    <property type="molecule type" value="Genomic_DNA"/>
</dbReference>
<dbReference type="AlphaFoldDB" id="A0A4R6BAX2"/>
<dbReference type="OrthoDB" id="9827808at2"/>
<name>A0A4R6BAX2_9STAP</name>
<evidence type="ECO:0008006" key="4">
    <source>
        <dbReference type="Google" id="ProtNLM"/>
    </source>
</evidence>
<comment type="caution">
    <text evidence="2">The sequence shown here is derived from an EMBL/GenBank/DDBJ whole genome shotgun (WGS) entry which is preliminary data.</text>
</comment>
<keyword evidence="1" id="KW-0732">Signal</keyword>
<evidence type="ECO:0000313" key="2">
    <source>
        <dbReference type="EMBL" id="TDL93447.1"/>
    </source>
</evidence>
<accession>A0A4R6BAX2</accession>
<keyword evidence="3" id="KW-1185">Reference proteome</keyword>
<gene>
    <name evidence="2" type="ORF">ERX27_10290</name>
</gene>
<sequence length="181" mass="20648">MKKFMTALLTLALLITLFAPVSEASTYTLKNKALKMPNLYSTTVASQLKSGTFKYYGVKLGNSKRYMYNMWGSAASSSVSRGYGSTDGLYFYGNDWQVTVDASYPNTRISTDKLIVESISIADDYHKYEYSKIKSIFGSPQYIYTDGNYRSINYKDKVDISFTKIGTKWYADEVSYYKYSF</sequence>
<evidence type="ECO:0000313" key="3">
    <source>
        <dbReference type="Proteomes" id="UP000295310"/>
    </source>
</evidence>
<organism evidence="2 3">
    <name type="scientific">Macrococcus brunensis</name>
    <dbReference type="NCBI Taxonomy" id="198483"/>
    <lineage>
        <taxon>Bacteria</taxon>
        <taxon>Bacillati</taxon>
        <taxon>Bacillota</taxon>
        <taxon>Bacilli</taxon>
        <taxon>Bacillales</taxon>
        <taxon>Staphylococcaceae</taxon>
        <taxon>Macrococcus</taxon>
    </lineage>
</organism>
<dbReference type="Proteomes" id="UP000295310">
    <property type="component" value="Unassembled WGS sequence"/>
</dbReference>
<reference evidence="2 3" key="1">
    <citation type="submission" date="2019-01" db="EMBL/GenBank/DDBJ databases">
        <title>Draft genome sequences of the type strains of six Macrococcus species.</title>
        <authorList>
            <person name="Mazhar S."/>
            <person name="Altermann E."/>
            <person name="Hill C."/>
            <person name="Mcauliffe O."/>
        </authorList>
    </citation>
    <scope>NUCLEOTIDE SEQUENCE [LARGE SCALE GENOMIC DNA]</scope>
    <source>
        <strain evidence="2 3">CCM4811</strain>
    </source>
</reference>
<proteinExistence type="predicted"/>